<keyword evidence="9" id="KW-0067">ATP-binding</keyword>
<feature type="domain" description="Histidine kinase" evidence="14">
    <location>
        <begin position="651"/>
        <end position="868"/>
    </location>
</feature>
<dbReference type="Pfam" id="PF02702">
    <property type="entry name" value="KdpD"/>
    <property type="match status" value="1"/>
</dbReference>
<evidence type="ECO:0000256" key="12">
    <source>
        <dbReference type="ARBA" id="ARBA00023136"/>
    </source>
</evidence>
<evidence type="ECO:0000256" key="3">
    <source>
        <dbReference type="ARBA" id="ARBA00012438"/>
    </source>
</evidence>
<dbReference type="Proteomes" id="UP000606499">
    <property type="component" value="Unassembled WGS sequence"/>
</dbReference>
<keyword evidence="12 13" id="KW-0472">Membrane</keyword>
<evidence type="ECO:0000259" key="14">
    <source>
        <dbReference type="PROSITE" id="PS50109"/>
    </source>
</evidence>
<evidence type="ECO:0000256" key="10">
    <source>
        <dbReference type="ARBA" id="ARBA00022989"/>
    </source>
</evidence>
<dbReference type="InterPro" id="IPR003852">
    <property type="entry name" value="Sig_transdc_His_kinase_KdpD_N"/>
</dbReference>
<dbReference type="InterPro" id="IPR003661">
    <property type="entry name" value="HisK_dim/P_dom"/>
</dbReference>
<feature type="transmembrane region" description="Helical" evidence="13">
    <location>
        <begin position="454"/>
        <end position="473"/>
    </location>
</feature>
<dbReference type="SUPFAM" id="SSF55874">
    <property type="entry name" value="ATPase domain of HSP90 chaperone/DNA topoisomerase II/histidine kinase"/>
    <property type="match status" value="1"/>
</dbReference>
<dbReference type="Gene3D" id="1.20.120.620">
    <property type="entry name" value="Backbone structure of the membrane domain of e. Coli histidine kinase receptor kdpd"/>
    <property type="match status" value="1"/>
</dbReference>
<evidence type="ECO:0000256" key="4">
    <source>
        <dbReference type="ARBA" id="ARBA00022553"/>
    </source>
</evidence>
<evidence type="ECO:0000256" key="13">
    <source>
        <dbReference type="SAM" id="Phobius"/>
    </source>
</evidence>
<keyword evidence="6 13" id="KW-0812">Transmembrane</keyword>
<dbReference type="Pfam" id="PF13493">
    <property type="entry name" value="DUF4118"/>
    <property type="match status" value="1"/>
</dbReference>
<dbReference type="Gene3D" id="3.40.50.620">
    <property type="entry name" value="HUPs"/>
    <property type="match status" value="1"/>
</dbReference>
<keyword evidence="8 15" id="KW-0418">Kinase</keyword>
<evidence type="ECO:0000256" key="2">
    <source>
        <dbReference type="ARBA" id="ARBA00004141"/>
    </source>
</evidence>
<accession>A0A923RXM9</accession>
<dbReference type="PANTHER" id="PTHR45569:SF1">
    <property type="entry name" value="SENSOR PROTEIN KDPD"/>
    <property type="match status" value="1"/>
</dbReference>
<reference evidence="15" key="1">
    <citation type="submission" date="2020-08" db="EMBL/GenBank/DDBJ databases">
        <title>Genome public.</title>
        <authorList>
            <person name="Liu C."/>
            <person name="Sun Q."/>
        </authorList>
    </citation>
    <scope>NUCLEOTIDE SEQUENCE</scope>
    <source>
        <strain evidence="15">NSJ-28</strain>
    </source>
</reference>
<dbReference type="FunFam" id="3.30.565.10:FF:000006">
    <property type="entry name" value="Sensor histidine kinase WalK"/>
    <property type="match status" value="1"/>
</dbReference>
<keyword evidence="7" id="KW-0547">Nucleotide-binding</keyword>
<keyword evidence="10 13" id="KW-1133">Transmembrane helix</keyword>
<evidence type="ECO:0000313" key="15">
    <source>
        <dbReference type="EMBL" id="MBC5726496.1"/>
    </source>
</evidence>
<dbReference type="AlphaFoldDB" id="A0A923RXM9"/>
<proteinExistence type="predicted"/>
<dbReference type="InterPro" id="IPR029016">
    <property type="entry name" value="GAF-like_dom_sf"/>
</dbReference>
<dbReference type="InterPro" id="IPR036097">
    <property type="entry name" value="HisK_dim/P_sf"/>
</dbReference>
<keyword evidence="11" id="KW-0902">Two-component regulatory system</keyword>
<dbReference type="SMART" id="SM00388">
    <property type="entry name" value="HisKA"/>
    <property type="match status" value="1"/>
</dbReference>
<dbReference type="SMART" id="SM00387">
    <property type="entry name" value="HATPase_c"/>
    <property type="match status" value="1"/>
</dbReference>
<dbReference type="Gene3D" id="3.30.450.40">
    <property type="match status" value="1"/>
</dbReference>
<dbReference type="EC" id="2.7.13.3" evidence="3"/>
<dbReference type="RefSeq" id="WP_054328183.1">
    <property type="nucleotide sequence ID" value="NZ_JACOPL010000017.1"/>
</dbReference>
<dbReference type="Gene3D" id="1.10.287.130">
    <property type="match status" value="1"/>
</dbReference>
<evidence type="ECO:0000256" key="8">
    <source>
        <dbReference type="ARBA" id="ARBA00022777"/>
    </source>
</evidence>
<dbReference type="GO" id="GO:0000155">
    <property type="term" value="F:phosphorelay sensor kinase activity"/>
    <property type="evidence" value="ECO:0007669"/>
    <property type="project" value="InterPro"/>
</dbReference>
<gene>
    <name evidence="15" type="ORF">H8S45_13650</name>
</gene>
<evidence type="ECO:0000256" key="6">
    <source>
        <dbReference type="ARBA" id="ARBA00022692"/>
    </source>
</evidence>
<name>A0A923RXM9_9FIRM</name>
<dbReference type="GO" id="GO:0005524">
    <property type="term" value="F:ATP binding"/>
    <property type="evidence" value="ECO:0007669"/>
    <property type="project" value="UniProtKB-KW"/>
</dbReference>
<dbReference type="PROSITE" id="PS50109">
    <property type="entry name" value="HIS_KIN"/>
    <property type="match status" value="1"/>
</dbReference>
<dbReference type="InterPro" id="IPR025201">
    <property type="entry name" value="KdpD_TM"/>
</dbReference>
<dbReference type="InterPro" id="IPR003594">
    <property type="entry name" value="HATPase_dom"/>
</dbReference>
<evidence type="ECO:0000256" key="9">
    <source>
        <dbReference type="ARBA" id="ARBA00022840"/>
    </source>
</evidence>
<dbReference type="InterPro" id="IPR004358">
    <property type="entry name" value="Sig_transdc_His_kin-like_C"/>
</dbReference>
<evidence type="ECO:0000256" key="1">
    <source>
        <dbReference type="ARBA" id="ARBA00000085"/>
    </source>
</evidence>
<dbReference type="InterPro" id="IPR036890">
    <property type="entry name" value="HATPase_C_sf"/>
</dbReference>
<dbReference type="Pfam" id="PF02518">
    <property type="entry name" value="HATPase_c"/>
    <property type="match status" value="1"/>
</dbReference>
<dbReference type="InterPro" id="IPR027417">
    <property type="entry name" value="P-loop_NTPase"/>
</dbReference>
<feature type="transmembrane region" description="Helical" evidence="13">
    <location>
        <begin position="405"/>
        <end position="434"/>
    </location>
</feature>
<evidence type="ECO:0000256" key="7">
    <source>
        <dbReference type="ARBA" id="ARBA00022741"/>
    </source>
</evidence>
<dbReference type="SUPFAM" id="SSF52402">
    <property type="entry name" value="Adenine nucleotide alpha hydrolases-like"/>
    <property type="match status" value="1"/>
</dbReference>
<dbReference type="InterPro" id="IPR014729">
    <property type="entry name" value="Rossmann-like_a/b/a_fold"/>
</dbReference>
<dbReference type="CDD" id="cd00075">
    <property type="entry name" value="HATPase"/>
    <property type="match status" value="1"/>
</dbReference>
<dbReference type="CDD" id="cd00082">
    <property type="entry name" value="HisKA"/>
    <property type="match status" value="1"/>
</dbReference>
<dbReference type="Gene3D" id="3.30.565.10">
    <property type="entry name" value="Histidine kinase-like ATPase, C-terminal domain"/>
    <property type="match status" value="1"/>
</dbReference>
<dbReference type="CDD" id="cd01987">
    <property type="entry name" value="USP_KdpD-like"/>
    <property type="match status" value="1"/>
</dbReference>
<dbReference type="PANTHER" id="PTHR45569">
    <property type="entry name" value="SENSOR PROTEIN KDPD"/>
    <property type="match status" value="1"/>
</dbReference>
<dbReference type="SUPFAM" id="SSF47384">
    <property type="entry name" value="Homodimeric domain of signal transducing histidine kinase"/>
    <property type="match status" value="1"/>
</dbReference>
<dbReference type="InterPro" id="IPR052023">
    <property type="entry name" value="Histidine_kinase_KdpD"/>
</dbReference>
<dbReference type="InterPro" id="IPR005467">
    <property type="entry name" value="His_kinase_dom"/>
</dbReference>
<feature type="transmembrane region" description="Helical" evidence="13">
    <location>
        <begin position="375"/>
        <end position="393"/>
    </location>
</feature>
<dbReference type="EMBL" id="JACOPL010000017">
    <property type="protein sequence ID" value="MBC5726496.1"/>
    <property type="molecule type" value="Genomic_DNA"/>
</dbReference>
<sequence length="873" mass="97083">MAFKTEGLSDVEKQYGKLTIFASYFSGTGKSWRMLETAERVRQAGQDVVIGLLSGDAWKDTRALADRFEMLPCKELKKNGRTDREVNLEMCLKRMPDLILIDDLSHNNIDGARHRKRYQDIEELLKAGIDVYTTLDIHHIESLQDTVSDIFGGTIPDRIPDRIFDQAARVEFVDIEPELLCERLLRQNRKAFPLSQLNALRAVGLRRCADRAAACMQQTPPHTHDQILVCISVSPSSERIIRAAAQMANAFQCGLIALFVETKSFQWGTEADREQLQENIRLAQQLGATVETVYGDDVAYQIAEFARLSGAAKIVIGRSTQQGRLFFRRPSLIERLIYLAPALDIHIIPDNHPANQTAAKYMEAMYVSPVSLLDLMKSALILILVTLAGWVFYHFGSTEANVIAIYLLGVMLISVFTKSSVCSLTGSVIAVLAFNFFFTEPRFTLQAHGSDYPVTFLVMFLVSLITGSMAARLKAHAKHSAQVAWRTKLLFETNQCLQKAQTQEEILSITATQLQKIFQRDVVAYNIENGALNPPTLFLMDDTQTGEIYRSAEEKQVAQWVLANNRRAGAGTDNLPGARCTYLSIRTGKQVYGVIGIAAMGKTMDSVETSILLSILGECALALENQNNLEEKEAAAVMAKNEQLRANLLRSISHDLRTPLTAISGNASNLLSNGKLFDEQTKNRMYADIYDDAMWLINLVENLLSVSRLESGRMNLSLSTELIDEVVAEALRHIDRKSTEYHLHVQSSDEFTLVEIDARLIIQVIINIVNNAIKYSPPGSEINIGWKRQGKYVDVSVADNGPGIPDSAKPRIFDMFYSASNRIADSRRSMGLGLALCKSIVNAHGGEITVSDHLPQGSVFTFSIPAGEVELHE</sequence>
<keyword evidence="4" id="KW-0597">Phosphoprotein</keyword>
<dbReference type="InterPro" id="IPR038318">
    <property type="entry name" value="KdpD_sf"/>
</dbReference>
<dbReference type="Gene3D" id="3.40.50.300">
    <property type="entry name" value="P-loop containing nucleotide triphosphate hydrolases"/>
    <property type="match status" value="1"/>
</dbReference>
<evidence type="ECO:0000256" key="5">
    <source>
        <dbReference type="ARBA" id="ARBA00022679"/>
    </source>
</evidence>
<protein>
    <recommendedName>
        <fullName evidence="3">histidine kinase</fullName>
        <ecNumber evidence="3">2.7.13.3</ecNumber>
    </recommendedName>
</protein>
<evidence type="ECO:0000256" key="11">
    <source>
        <dbReference type="ARBA" id="ARBA00023012"/>
    </source>
</evidence>
<dbReference type="Pfam" id="PF00512">
    <property type="entry name" value="HisKA"/>
    <property type="match status" value="1"/>
</dbReference>
<comment type="catalytic activity">
    <reaction evidence="1">
        <text>ATP + protein L-histidine = ADP + protein N-phospho-L-histidine.</text>
        <dbReference type="EC" id="2.7.13.3"/>
    </reaction>
</comment>
<keyword evidence="5" id="KW-0808">Transferase</keyword>
<dbReference type="PRINTS" id="PR00344">
    <property type="entry name" value="BCTRLSENSOR"/>
</dbReference>
<evidence type="ECO:0000313" key="16">
    <source>
        <dbReference type="Proteomes" id="UP000606499"/>
    </source>
</evidence>
<dbReference type="GO" id="GO:0005886">
    <property type="term" value="C:plasma membrane"/>
    <property type="evidence" value="ECO:0007669"/>
    <property type="project" value="TreeGrafter"/>
</dbReference>
<organism evidence="15 16">
    <name type="scientific">Agathobaculum faecis</name>
    <dbReference type="NCBI Taxonomy" id="2763013"/>
    <lineage>
        <taxon>Bacteria</taxon>
        <taxon>Bacillati</taxon>
        <taxon>Bacillota</taxon>
        <taxon>Clostridia</taxon>
        <taxon>Eubacteriales</taxon>
        <taxon>Butyricicoccaceae</taxon>
        <taxon>Agathobaculum</taxon>
    </lineage>
</organism>
<keyword evidence="16" id="KW-1185">Reference proteome</keyword>
<comment type="subcellular location">
    <subcellularLocation>
        <location evidence="2">Membrane</location>
        <topology evidence="2">Multi-pass membrane protein</topology>
    </subcellularLocation>
</comment>
<comment type="caution">
    <text evidence="15">The sequence shown here is derived from an EMBL/GenBank/DDBJ whole genome shotgun (WGS) entry which is preliminary data.</text>
</comment>